<dbReference type="Pfam" id="PF00651">
    <property type="entry name" value="BTB"/>
    <property type="match status" value="1"/>
</dbReference>
<sequence>MDFKLTLPARLRLSEKYSDMSLRCGNTVFRVHRAIVCTRSAVLDAAIDGNFKDSTFPEVDLSEHELSVVQAMVQYLYSEDYEDNSHKMRVKKKHSKLSATSFGDQQSPLELESPIIFNIKVYLIADQYKTPTLKTLADFKYSSAVTEMWDPFLFTEALGLLWRNTVEGDRPMRKTVATIAARRIHFLFRSEEFVALIEAKGDVAVEVLKAVLEEGTANLMTLPATAAKAKK</sequence>
<protein>
    <recommendedName>
        <fullName evidence="1">BTB domain-containing protein</fullName>
    </recommendedName>
</protein>
<evidence type="ECO:0000313" key="3">
    <source>
        <dbReference type="Proteomes" id="UP000469559"/>
    </source>
</evidence>
<dbReference type="OrthoDB" id="6359816at2759"/>
<dbReference type="EMBL" id="QGMF01000054">
    <property type="protein sequence ID" value="TVY20474.1"/>
    <property type="molecule type" value="Genomic_DNA"/>
</dbReference>
<reference evidence="2 3" key="1">
    <citation type="submission" date="2018-05" db="EMBL/GenBank/DDBJ databases">
        <title>Whole genome sequencing for identification of molecular markers to develop diagnostic detection tools for the regulated plant pathogen Lachnellula willkommii.</title>
        <authorList>
            <person name="Giroux E."/>
            <person name="Bilodeau G."/>
        </authorList>
    </citation>
    <scope>NUCLEOTIDE SEQUENCE [LARGE SCALE GENOMIC DNA]</scope>
    <source>
        <strain evidence="2 3">CBS 203.66</strain>
    </source>
</reference>
<dbReference type="PANTHER" id="PTHR47843:SF5">
    <property type="entry name" value="BTB_POZ DOMAIN PROTEIN"/>
    <property type="match status" value="1"/>
</dbReference>
<evidence type="ECO:0000259" key="1">
    <source>
        <dbReference type="PROSITE" id="PS50097"/>
    </source>
</evidence>
<keyword evidence="3" id="KW-1185">Reference proteome</keyword>
<dbReference type="PANTHER" id="PTHR47843">
    <property type="entry name" value="BTB DOMAIN-CONTAINING PROTEIN-RELATED"/>
    <property type="match status" value="1"/>
</dbReference>
<dbReference type="PROSITE" id="PS50097">
    <property type="entry name" value="BTB"/>
    <property type="match status" value="1"/>
</dbReference>
<feature type="domain" description="BTB" evidence="1">
    <location>
        <begin position="18"/>
        <end position="85"/>
    </location>
</feature>
<accession>A0A8T9BK55</accession>
<dbReference type="Proteomes" id="UP000469559">
    <property type="component" value="Unassembled WGS sequence"/>
</dbReference>
<dbReference type="AlphaFoldDB" id="A0A8T9BK55"/>
<organism evidence="2 3">
    <name type="scientific">Lachnellula arida</name>
    <dbReference type="NCBI Taxonomy" id="1316785"/>
    <lineage>
        <taxon>Eukaryota</taxon>
        <taxon>Fungi</taxon>
        <taxon>Dikarya</taxon>
        <taxon>Ascomycota</taxon>
        <taxon>Pezizomycotina</taxon>
        <taxon>Leotiomycetes</taxon>
        <taxon>Helotiales</taxon>
        <taxon>Lachnaceae</taxon>
        <taxon>Lachnellula</taxon>
    </lineage>
</organism>
<dbReference type="InterPro" id="IPR000210">
    <property type="entry name" value="BTB/POZ_dom"/>
</dbReference>
<dbReference type="Gene3D" id="3.30.710.10">
    <property type="entry name" value="Potassium Channel Kv1.1, Chain A"/>
    <property type="match status" value="1"/>
</dbReference>
<dbReference type="CDD" id="cd18186">
    <property type="entry name" value="BTB_POZ_ZBTB_KLHL-like"/>
    <property type="match status" value="1"/>
</dbReference>
<dbReference type="InterPro" id="IPR011333">
    <property type="entry name" value="SKP1/BTB/POZ_sf"/>
</dbReference>
<proteinExistence type="predicted"/>
<gene>
    <name evidence="2" type="ORF">LARI1_G001835</name>
</gene>
<name>A0A8T9BK55_9HELO</name>
<evidence type="ECO:0000313" key="2">
    <source>
        <dbReference type="EMBL" id="TVY20474.1"/>
    </source>
</evidence>
<comment type="caution">
    <text evidence="2">The sequence shown here is derived from an EMBL/GenBank/DDBJ whole genome shotgun (WGS) entry which is preliminary data.</text>
</comment>
<dbReference type="SUPFAM" id="SSF54695">
    <property type="entry name" value="POZ domain"/>
    <property type="match status" value="1"/>
</dbReference>